<dbReference type="Pfam" id="PF26356">
    <property type="entry name" value="Pelota_N"/>
    <property type="match status" value="1"/>
</dbReference>
<dbReference type="GO" id="GO:0005737">
    <property type="term" value="C:cytoplasm"/>
    <property type="evidence" value="ECO:0007669"/>
    <property type="project" value="UniProtKB-SubCell"/>
</dbReference>
<dbReference type="FunFam" id="2.30.30.870:FF:000002">
    <property type="entry name" value="Protein pelota homolog"/>
    <property type="match status" value="1"/>
</dbReference>
<dbReference type="Gene3D" id="2.30.30.870">
    <property type="entry name" value="Pelota, domain A"/>
    <property type="match status" value="1"/>
</dbReference>
<gene>
    <name evidence="10" type="ORF">LVIROSA_LOCUS16922</name>
</gene>
<accession>A0AAU9MQF4</accession>
<organism evidence="10 11">
    <name type="scientific">Lactuca virosa</name>
    <dbReference type="NCBI Taxonomy" id="75947"/>
    <lineage>
        <taxon>Eukaryota</taxon>
        <taxon>Viridiplantae</taxon>
        <taxon>Streptophyta</taxon>
        <taxon>Embryophyta</taxon>
        <taxon>Tracheophyta</taxon>
        <taxon>Spermatophyta</taxon>
        <taxon>Magnoliopsida</taxon>
        <taxon>eudicotyledons</taxon>
        <taxon>Gunneridae</taxon>
        <taxon>Pentapetalae</taxon>
        <taxon>asterids</taxon>
        <taxon>campanulids</taxon>
        <taxon>Asterales</taxon>
        <taxon>Asteraceae</taxon>
        <taxon>Cichorioideae</taxon>
        <taxon>Cichorieae</taxon>
        <taxon>Lactucinae</taxon>
        <taxon>Lactuca</taxon>
    </lineage>
</organism>
<feature type="domain" description="eRF1/Pelota-like N-terminal" evidence="9">
    <location>
        <begin position="1"/>
        <end position="130"/>
    </location>
</feature>
<dbReference type="GO" id="GO:0070651">
    <property type="term" value="P:nonfunctional rRNA decay"/>
    <property type="evidence" value="ECO:0007669"/>
    <property type="project" value="TreeGrafter"/>
</dbReference>
<dbReference type="FunFam" id="3.30.420.60:FF:000002">
    <property type="entry name" value="Protein pelota homolog"/>
    <property type="match status" value="1"/>
</dbReference>
<dbReference type="Pfam" id="PF03465">
    <property type="entry name" value="eRF1_3"/>
    <property type="match status" value="1"/>
</dbReference>
<evidence type="ECO:0000256" key="3">
    <source>
        <dbReference type="ARBA" id="ARBA00004496"/>
    </source>
</evidence>
<dbReference type="Gene3D" id="3.30.1330.30">
    <property type="match status" value="1"/>
</dbReference>
<evidence type="ECO:0000259" key="9">
    <source>
        <dbReference type="SMART" id="SM01194"/>
    </source>
</evidence>
<dbReference type="Pfam" id="PF03464">
    <property type="entry name" value="eRF1_2"/>
    <property type="match status" value="1"/>
</dbReference>
<dbReference type="GO" id="GO:0032790">
    <property type="term" value="P:ribosome disassembly"/>
    <property type="evidence" value="ECO:0007669"/>
    <property type="project" value="TreeGrafter"/>
</dbReference>
<evidence type="ECO:0000256" key="1">
    <source>
        <dbReference type="ARBA" id="ARBA00001968"/>
    </source>
</evidence>
<keyword evidence="11" id="KW-1185">Reference proteome</keyword>
<evidence type="ECO:0000256" key="6">
    <source>
        <dbReference type="ARBA" id="ARBA00022723"/>
    </source>
</evidence>
<dbReference type="InterPro" id="IPR005141">
    <property type="entry name" value="eRF1_2"/>
</dbReference>
<dbReference type="AlphaFoldDB" id="A0AAU9MQF4"/>
<dbReference type="GO" id="GO:0046872">
    <property type="term" value="F:metal ion binding"/>
    <property type="evidence" value="ECO:0007669"/>
    <property type="project" value="UniProtKB-KW"/>
</dbReference>
<evidence type="ECO:0000256" key="7">
    <source>
        <dbReference type="ARBA" id="ARBA00023242"/>
    </source>
</evidence>
<dbReference type="GO" id="GO:0070481">
    <property type="term" value="P:nuclear-transcribed mRNA catabolic process, non-stop decay"/>
    <property type="evidence" value="ECO:0007669"/>
    <property type="project" value="InterPro"/>
</dbReference>
<proteinExistence type="inferred from homology"/>
<dbReference type="SUPFAM" id="SSF159065">
    <property type="entry name" value="Dom34/Pelota N-terminal domain-like"/>
    <property type="match status" value="1"/>
</dbReference>
<dbReference type="InterPro" id="IPR029064">
    <property type="entry name" value="Ribosomal_eL30-like_sf"/>
</dbReference>
<dbReference type="SUPFAM" id="SSF55315">
    <property type="entry name" value="L30e-like"/>
    <property type="match status" value="1"/>
</dbReference>
<reference evidence="10 11" key="1">
    <citation type="submission" date="2022-01" db="EMBL/GenBank/DDBJ databases">
        <authorList>
            <person name="Xiong W."/>
            <person name="Schranz E."/>
        </authorList>
    </citation>
    <scope>NUCLEOTIDE SEQUENCE [LARGE SCALE GENOMIC DNA]</scope>
</reference>
<comment type="function">
    <text evidence="8">Component of the Pelota-HBS1L complex, a complex that recognizes stalled ribosomes and triggers the No-Go Decay (NGD) pathway. In the Pelota-HBS1L complex, pelo recognizes ribosomes stalled at the 3' end of an mRNA and engages stalled ribosomes by destabilizing mRNA in the mRNA channel. Following ribosome-binding, the Pelota-HBS1L complex promotes the disassembly of stalled ribosomes, followed by degradation of damaged mRNAs as part of the NGD pathway.</text>
</comment>
<comment type="caution">
    <text evidence="10">The sequence shown here is derived from an EMBL/GenBank/DDBJ whole genome shotgun (WGS) entry which is preliminary data.</text>
</comment>
<dbReference type="InterPro" id="IPR004405">
    <property type="entry name" value="TF_pelota"/>
</dbReference>
<dbReference type="EMBL" id="CAKMRJ010003334">
    <property type="protein sequence ID" value="CAH1430118.1"/>
    <property type="molecule type" value="Genomic_DNA"/>
</dbReference>
<evidence type="ECO:0000313" key="11">
    <source>
        <dbReference type="Proteomes" id="UP001157418"/>
    </source>
</evidence>
<dbReference type="NCBIfam" id="TIGR00111">
    <property type="entry name" value="pelota"/>
    <property type="match status" value="1"/>
</dbReference>
<dbReference type="InterPro" id="IPR005140">
    <property type="entry name" value="eRF1_Pelota-like_N"/>
</dbReference>
<dbReference type="FunFam" id="3.30.1330.30:FF:000008">
    <property type="entry name" value="Protein pelota homolog"/>
    <property type="match status" value="1"/>
</dbReference>
<keyword evidence="5" id="KW-0963">Cytoplasm</keyword>
<dbReference type="Gene3D" id="3.30.420.60">
    <property type="entry name" value="eRF1 domain 2"/>
    <property type="match status" value="1"/>
</dbReference>
<name>A0AAU9MQF4_9ASTR</name>
<protein>
    <recommendedName>
        <fullName evidence="9">eRF1/Pelota-like N-terminal domain-containing protein</fullName>
    </recommendedName>
</protein>
<dbReference type="SUPFAM" id="SSF53137">
    <property type="entry name" value="Translational machinery components"/>
    <property type="match status" value="1"/>
</dbReference>
<dbReference type="SMART" id="SM01194">
    <property type="entry name" value="eRF1_1"/>
    <property type="match status" value="1"/>
</dbReference>
<dbReference type="GO" id="GO:0071025">
    <property type="term" value="P:RNA surveillance"/>
    <property type="evidence" value="ECO:0007669"/>
    <property type="project" value="InterPro"/>
</dbReference>
<dbReference type="Proteomes" id="UP001157418">
    <property type="component" value="Unassembled WGS sequence"/>
</dbReference>
<dbReference type="PANTHER" id="PTHR10853">
    <property type="entry name" value="PELOTA"/>
    <property type="match status" value="1"/>
</dbReference>
<evidence type="ECO:0000313" key="10">
    <source>
        <dbReference type="EMBL" id="CAH1430118.1"/>
    </source>
</evidence>
<dbReference type="PANTHER" id="PTHR10853:SF0">
    <property type="entry name" value="PROTEIN PELOTA HOMOLOG"/>
    <property type="match status" value="1"/>
</dbReference>
<comment type="subcellular location">
    <subcellularLocation>
        <location evidence="3">Cytoplasm</location>
    </subcellularLocation>
    <subcellularLocation>
        <location evidence="2">Nucleus</location>
    </subcellularLocation>
</comment>
<evidence type="ECO:0000256" key="4">
    <source>
        <dbReference type="ARBA" id="ARBA00009504"/>
    </source>
</evidence>
<dbReference type="InterPro" id="IPR005142">
    <property type="entry name" value="eRF1_3"/>
</dbReference>
<evidence type="ECO:0000256" key="8">
    <source>
        <dbReference type="ARBA" id="ARBA00054141"/>
    </source>
</evidence>
<dbReference type="InterPro" id="IPR058547">
    <property type="entry name" value="Pelota_N"/>
</dbReference>
<comment type="cofactor">
    <cofactor evidence="1">
        <name>a divalent metal cation</name>
        <dbReference type="ChEBI" id="CHEBI:60240"/>
    </cofactor>
</comment>
<dbReference type="InterPro" id="IPR038069">
    <property type="entry name" value="Pelota/DOM34_N"/>
</dbReference>
<dbReference type="GO" id="GO:0070966">
    <property type="term" value="P:nuclear-transcribed mRNA catabolic process, no-go decay"/>
    <property type="evidence" value="ECO:0007669"/>
    <property type="project" value="InterPro"/>
</dbReference>
<evidence type="ECO:0000256" key="2">
    <source>
        <dbReference type="ARBA" id="ARBA00004123"/>
    </source>
</evidence>
<comment type="similarity">
    <text evidence="4">Belongs to the eukaryotic release factor 1 family. Pelota subfamily.</text>
</comment>
<keyword evidence="7" id="KW-0539">Nucleus</keyword>
<dbReference type="GO" id="GO:0005634">
    <property type="term" value="C:nucleus"/>
    <property type="evidence" value="ECO:0007669"/>
    <property type="project" value="UniProtKB-SubCell"/>
</dbReference>
<evidence type="ECO:0000256" key="5">
    <source>
        <dbReference type="ARBA" id="ARBA00022490"/>
    </source>
</evidence>
<sequence>MKIVRRDFVPNGPGSVKMIPDESDDLWLAYNLIAPGDTVMAVTIRKVLREAASGSREAERVKLKLEIKVENVDYDKEGAVLRIRGKNILENEHVKIGQFHTLEIELHRPFVLRKVLWDSLTIDALQQAADPSASADLAVVLMQEGLAHILLVGKSVTITRSRIEASIPRKHGPSVAGYDKALNKFYENVLQAFVKHIDFKVVRCAVIASPGFTKDQFHRHLMLEAERRNLRDIIENKSRIILVHSTSGYKHSLREVLDAPNVMNIIKDTKAAQEVRVLKDFFTMLTNDPHRACYGPKHVEVAHERMAVQTLLITDDLFRSSDVATRQKYVNFVNTVKDSGGTAHIFSSMHVSGEQLAQLTGIAAILRFPLPDLDDIEITTHNLQTTNHRNQTTFYHQHTIKQRLHLHYCRPSFLSKTPQTNVGFITRCLKSVPPSVSFSFVIVAPLKQRPKAFYKKILNTNILPPSPSEELPVVSNIFQKTSTRSCFLFFSRYVSFVSICIQTPVQATLLTAVTAPHQPTLSPSKSIDDLSHCHFFRLVTFGTVCPIPEYAEKMKSTGKREEEVGVFFCVWGCFSYIIGKIVYLVKNSTLGLDSPTCFVWPTFVRFHTTTSLLKISILIKLERTKVHKVSSVANPRYGLANRARQYCEFCRPNS</sequence>
<dbReference type="InterPro" id="IPR042226">
    <property type="entry name" value="eFR1_2_sf"/>
</dbReference>
<keyword evidence="6" id="KW-0479">Metal-binding</keyword>